<evidence type="ECO:0000259" key="1">
    <source>
        <dbReference type="PROSITE" id="PS51688"/>
    </source>
</evidence>
<dbReference type="InterPro" id="IPR030392">
    <property type="entry name" value="S74_ICA"/>
</dbReference>
<gene>
    <name evidence="2" type="ORF">DF185_16335</name>
</gene>
<comment type="caution">
    <text evidence="2">The sequence shown here is derived from an EMBL/GenBank/DDBJ whole genome shotgun (WGS) entry which is preliminary data.</text>
</comment>
<dbReference type="PANTHER" id="PTHR13029">
    <property type="match status" value="1"/>
</dbReference>
<protein>
    <recommendedName>
        <fullName evidence="1">Peptidase S74 domain-containing protein</fullName>
    </recommendedName>
</protein>
<dbReference type="AlphaFoldDB" id="A0A2V3ZVN0"/>
<sequence>TLEDGGTVDLSSYLDNTDDQTVTDFSLDASSNILTLSLEDGNTKTLDLSVLNNSGTDDQTLSLSGNVLTLEDGGTVDLSSYLDNTDDQTVTDFSLDASSNILTLSLEDGNTKMLDLSVLNNSGTDDQTLSLSGNVLTLEDGGTVDLSAYLDNSDDQTVTDFSLDASSNILTLSLEDGNTKTVDLSVLNNPGTDDQVLSLSGNVLTLEDGGTVDLSSYLDNTDDQTVTDFSLDASSNILTLSLEDGNTKTVDLSVLNNPGTDDQTLSLSGNVLSLEDGGTVDLSAFLDNTDDQNLTSASLSGTVLQVDIEGGTSASVDLASLNTDEQDLELDATTNILSLTNDGTSVDLNNLSLSGDLKGTLGAAVVSGIQGNAVQNVALTDKDVLQWNGTNSQWEPQPVVGDNLGNHKATQNIQLRGKYLSNDGGNEGVFVKTDGKVGIGTSSPAQKLDVRGNIRVDDAIYSKNGHLTLEAASSKYVEIKPKSTNNYGLMIREHNSNDYGNIYVNNDGLNLSYNANAPRLTISTGGDVGIGTSSPDARLHVKLGYRSFTYTRPLTRLWAGNYGKSSGSGTETYNAAVLINGGVAIYGGDLVVAHYATSSDVRIKNIQERADGGDDLKTLMQIPITRYKYIDSLGHMGNHVYTKVIAQEVQKILPHAVRKSVSFIPNIYKLADSVSFNVNKNTLTLLVPNHKLKEKDKVKVMVANGKTDEQVVGCVVCVSEDYVSLSGEEISDYRWGSNPSVFVYGKEVDDFLNVDYTELGMLNISATQQQQRIIEIVKSENEKIGSLLKQTCDKVEKVTEENLLLKKSLKSLATELDQIKSRLGIQ</sequence>
<dbReference type="EMBL" id="QFLI01000007">
    <property type="protein sequence ID" value="PXX98939.1"/>
    <property type="molecule type" value="Genomic_DNA"/>
</dbReference>
<proteinExistence type="predicted"/>
<dbReference type="Proteomes" id="UP000248079">
    <property type="component" value="Unassembled WGS sequence"/>
</dbReference>
<feature type="non-terminal residue" evidence="2">
    <location>
        <position position="1"/>
    </location>
</feature>
<dbReference type="PANTHER" id="PTHR13029:SF18">
    <property type="entry name" value="MYELIN REGULATORY FACTOR HOMOLOG 1"/>
    <property type="match status" value="1"/>
</dbReference>
<accession>A0A2V3ZVN0</accession>
<name>A0A2V3ZVN0_9BACT</name>
<dbReference type="GO" id="GO:0003700">
    <property type="term" value="F:DNA-binding transcription factor activity"/>
    <property type="evidence" value="ECO:0007669"/>
    <property type="project" value="TreeGrafter"/>
</dbReference>
<evidence type="ECO:0000313" key="2">
    <source>
        <dbReference type="EMBL" id="PXX98939.1"/>
    </source>
</evidence>
<organism evidence="2 3">
    <name type="scientific">Marinifilum breve</name>
    <dbReference type="NCBI Taxonomy" id="2184082"/>
    <lineage>
        <taxon>Bacteria</taxon>
        <taxon>Pseudomonadati</taxon>
        <taxon>Bacteroidota</taxon>
        <taxon>Bacteroidia</taxon>
        <taxon>Marinilabiliales</taxon>
        <taxon>Marinifilaceae</taxon>
    </lineage>
</organism>
<dbReference type="RefSeq" id="WP_133250063.1">
    <property type="nucleotide sequence ID" value="NZ_QFLI01000007.1"/>
</dbReference>
<dbReference type="InterPro" id="IPR051577">
    <property type="entry name" value="MRF-like"/>
</dbReference>
<dbReference type="PROSITE" id="PS51688">
    <property type="entry name" value="ICA"/>
    <property type="match status" value="1"/>
</dbReference>
<reference evidence="2 3" key="1">
    <citation type="submission" date="2018-05" db="EMBL/GenBank/DDBJ databases">
        <title>Marinifilum breve JC075T sp. nov., a marine bacterium isolated from Yongle Blue Hole in the South China Sea.</title>
        <authorList>
            <person name="Fu T."/>
        </authorList>
    </citation>
    <scope>NUCLEOTIDE SEQUENCE [LARGE SCALE GENOMIC DNA]</scope>
    <source>
        <strain evidence="2 3">JC075</strain>
    </source>
</reference>
<dbReference type="Pfam" id="PF13884">
    <property type="entry name" value="Peptidase_S74"/>
    <property type="match status" value="1"/>
</dbReference>
<dbReference type="OrthoDB" id="995806at2"/>
<feature type="domain" description="Peptidase S74" evidence="1">
    <location>
        <begin position="599"/>
        <end position="781"/>
    </location>
</feature>
<evidence type="ECO:0000313" key="3">
    <source>
        <dbReference type="Proteomes" id="UP000248079"/>
    </source>
</evidence>
<dbReference type="InterPro" id="IPR036322">
    <property type="entry name" value="WD40_repeat_dom_sf"/>
</dbReference>
<dbReference type="GO" id="GO:0045893">
    <property type="term" value="P:positive regulation of DNA-templated transcription"/>
    <property type="evidence" value="ECO:0007669"/>
    <property type="project" value="TreeGrafter"/>
</dbReference>
<keyword evidence="3" id="KW-1185">Reference proteome</keyword>
<dbReference type="GO" id="GO:0016540">
    <property type="term" value="P:protein autoprocessing"/>
    <property type="evidence" value="ECO:0007669"/>
    <property type="project" value="TreeGrafter"/>
</dbReference>
<dbReference type="SUPFAM" id="SSF50978">
    <property type="entry name" value="WD40 repeat-like"/>
    <property type="match status" value="1"/>
</dbReference>
<dbReference type="GO" id="GO:0043565">
    <property type="term" value="F:sequence-specific DNA binding"/>
    <property type="evidence" value="ECO:0007669"/>
    <property type="project" value="TreeGrafter"/>
</dbReference>